<gene>
    <name evidence="3" type="ORF">FY036_23240</name>
</gene>
<feature type="domain" description="TadE-like" evidence="2">
    <location>
        <begin position="31"/>
        <end position="73"/>
    </location>
</feature>
<proteinExistence type="predicted"/>
<comment type="caution">
    <text evidence="3">The sequence shown here is derived from an EMBL/GenBank/DDBJ whole genome shotgun (WGS) entry which is preliminary data.</text>
</comment>
<keyword evidence="1" id="KW-0472">Membrane</keyword>
<evidence type="ECO:0000256" key="1">
    <source>
        <dbReference type="SAM" id="Phobius"/>
    </source>
</evidence>
<protein>
    <submittedName>
        <fullName evidence="3">Pilus assembly protein</fullName>
    </submittedName>
</protein>
<keyword evidence="4" id="KW-1185">Reference proteome</keyword>
<reference evidence="3 4" key="2">
    <citation type="submission" date="2019-09" db="EMBL/GenBank/DDBJ databases">
        <title>Mesorhizobium sp. MaA-C15 isolated from Microcystis aeruginosa.</title>
        <authorList>
            <person name="Jeong S.E."/>
            <person name="Jin H.M."/>
            <person name="Jeon C.O."/>
        </authorList>
    </citation>
    <scope>NUCLEOTIDE SEQUENCE [LARGE SCALE GENOMIC DNA]</scope>
    <source>
        <strain evidence="3 4">MaA-C15</strain>
    </source>
</reference>
<keyword evidence="1" id="KW-0812">Transmembrane</keyword>
<keyword evidence="1" id="KW-1133">Transmembrane helix</keyword>
<dbReference type="RefSeq" id="WP_148917063.1">
    <property type="nucleotide sequence ID" value="NZ_VSZS01000068.1"/>
</dbReference>
<dbReference type="Proteomes" id="UP000323258">
    <property type="component" value="Unassembled WGS sequence"/>
</dbReference>
<evidence type="ECO:0000259" key="2">
    <source>
        <dbReference type="Pfam" id="PF07811"/>
    </source>
</evidence>
<reference evidence="3 4" key="1">
    <citation type="submission" date="2019-08" db="EMBL/GenBank/DDBJ databases">
        <authorList>
            <person name="Seo Y.L."/>
        </authorList>
    </citation>
    <scope>NUCLEOTIDE SEQUENCE [LARGE SCALE GENOMIC DNA]</scope>
    <source>
        <strain evidence="3 4">MaA-C15</strain>
    </source>
</reference>
<evidence type="ECO:0000313" key="3">
    <source>
        <dbReference type="EMBL" id="TYR29755.1"/>
    </source>
</evidence>
<dbReference type="Pfam" id="PF07811">
    <property type="entry name" value="TadE"/>
    <property type="match status" value="1"/>
</dbReference>
<dbReference type="AlphaFoldDB" id="A0A5D4GQZ9"/>
<name>A0A5D4GQZ9_9HYPH</name>
<accession>A0A5D4GQZ9</accession>
<sequence>MSSAKTPDETKRRDEPRRRGFLRRFARDAKGSVAIEFTALALPFSMLVFAILESCISFAAQQMLSSVTDDVARQFRTGQIKIADVNADEDLVRNMICERMEVVVSNGCPGLAIDLRSYATFSEAAAARIRFTDDNDIDTTDFKVEPGQSLSKNQLRVFYRWPVMTDFLRKSMSNLKDGKTLHYATVTWQNEPFDD</sequence>
<dbReference type="OrthoDB" id="7990385at2"/>
<evidence type="ECO:0000313" key="4">
    <source>
        <dbReference type="Proteomes" id="UP000323258"/>
    </source>
</evidence>
<organism evidence="3 4">
    <name type="scientific">Neoaquamicrobium microcysteis</name>
    <dbReference type="NCBI Taxonomy" id="2682781"/>
    <lineage>
        <taxon>Bacteria</taxon>
        <taxon>Pseudomonadati</taxon>
        <taxon>Pseudomonadota</taxon>
        <taxon>Alphaproteobacteria</taxon>
        <taxon>Hyphomicrobiales</taxon>
        <taxon>Phyllobacteriaceae</taxon>
        <taxon>Neoaquamicrobium</taxon>
    </lineage>
</organism>
<dbReference type="EMBL" id="VSZS01000068">
    <property type="protein sequence ID" value="TYR29755.1"/>
    <property type="molecule type" value="Genomic_DNA"/>
</dbReference>
<dbReference type="InterPro" id="IPR012495">
    <property type="entry name" value="TadE-like_dom"/>
</dbReference>
<feature type="transmembrane region" description="Helical" evidence="1">
    <location>
        <begin position="33"/>
        <end position="52"/>
    </location>
</feature>